<dbReference type="KEGG" id="dor:Desor_2156"/>
<organism evidence="2 3">
    <name type="scientific">Desulfosporosinus orientis (strain ATCC 19365 / DSM 765 / NCIMB 8382 / VKM B-1628 / Singapore I)</name>
    <name type="common">Desulfotomaculum orientis</name>
    <dbReference type="NCBI Taxonomy" id="768706"/>
    <lineage>
        <taxon>Bacteria</taxon>
        <taxon>Bacillati</taxon>
        <taxon>Bacillota</taxon>
        <taxon>Clostridia</taxon>
        <taxon>Eubacteriales</taxon>
        <taxon>Desulfitobacteriaceae</taxon>
        <taxon>Desulfosporosinus</taxon>
    </lineage>
</organism>
<dbReference type="HOGENOM" id="CLU_165293_0_0_9"/>
<keyword evidence="1" id="KW-0472">Membrane</keyword>
<reference evidence="2 3" key="2">
    <citation type="journal article" date="2012" name="J. Bacteriol.">
        <title>Complete genome sequences of Desulfosporosinus orientis DSM765T, Desulfosporosinus youngiae DSM17734T, Desulfosporosinus meridiei DSM13257T, and Desulfosporosinus acidiphilus DSM22704T.</title>
        <authorList>
            <person name="Pester M."/>
            <person name="Brambilla E."/>
            <person name="Alazard D."/>
            <person name="Rattei T."/>
            <person name="Weinmaier T."/>
            <person name="Han J."/>
            <person name="Lucas S."/>
            <person name="Lapidus A."/>
            <person name="Cheng J.F."/>
            <person name="Goodwin L."/>
            <person name="Pitluck S."/>
            <person name="Peters L."/>
            <person name="Ovchinnikova G."/>
            <person name="Teshima H."/>
            <person name="Detter J.C."/>
            <person name="Han C.S."/>
            <person name="Tapia R."/>
            <person name="Land M.L."/>
            <person name="Hauser L."/>
            <person name="Kyrpides N.C."/>
            <person name="Ivanova N.N."/>
            <person name="Pagani I."/>
            <person name="Huntmann M."/>
            <person name="Wei C.L."/>
            <person name="Davenport K.W."/>
            <person name="Daligault H."/>
            <person name="Chain P.S."/>
            <person name="Chen A."/>
            <person name="Mavromatis K."/>
            <person name="Markowitz V."/>
            <person name="Szeto E."/>
            <person name="Mikhailova N."/>
            <person name="Pati A."/>
            <person name="Wagner M."/>
            <person name="Woyke T."/>
            <person name="Ollivier B."/>
            <person name="Klenk H.P."/>
            <person name="Spring S."/>
            <person name="Loy A."/>
        </authorList>
    </citation>
    <scope>NUCLEOTIDE SEQUENCE [LARGE SCALE GENOMIC DNA]</scope>
    <source>
        <strain evidence="3">ATCC 19365 / DSM 765 / NCIMB 8382 / VKM B-1628</strain>
    </source>
</reference>
<dbReference type="EMBL" id="CP003108">
    <property type="protein sequence ID" value="AET67760.1"/>
    <property type="molecule type" value="Genomic_DNA"/>
</dbReference>
<reference evidence="3" key="1">
    <citation type="submission" date="2011-11" db="EMBL/GenBank/DDBJ databases">
        <title>Complete sequence of Desulfosporosinus orientis DSM 765.</title>
        <authorList>
            <person name="Lucas S."/>
            <person name="Han J."/>
            <person name="Lapidus A."/>
            <person name="Cheng J.-F."/>
            <person name="Goodwin L."/>
            <person name="Pitluck S."/>
            <person name="Peters L."/>
            <person name="Ovchinnikova G."/>
            <person name="Teshima H."/>
            <person name="Detter J.C."/>
            <person name="Han C."/>
            <person name="Tapia R."/>
            <person name="Land M."/>
            <person name="Hauser L."/>
            <person name="Kyrpides N."/>
            <person name="Ivanova N."/>
            <person name="Pagani I."/>
            <person name="Pester M."/>
            <person name="Spring S."/>
            <person name="Ollivier B."/>
            <person name="Rattei T."/>
            <person name="Klenk H.-P."/>
            <person name="Wagner M."/>
            <person name="Loy A."/>
            <person name="Woyke T."/>
        </authorList>
    </citation>
    <scope>NUCLEOTIDE SEQUENCE [LARGE SCALE GENOMIC DNA]</scope>
    <source>
        <strain evidence="3">ATCC 19365 / DSM 765 / NCIMB 8382 / VKM B-1628</strain>
    </source>
</reference>
<evidence type="ECO:0000313" key="2">
    <source>
        <dbReference type="EMBL" id="AET67760.1"/>
    </source>
</evidence>
<dbReference type="PATRIC" id="fig|768706.3.peg.2172"/>
<dbReference type="Proteomes" id="UP000006346">
    <property type="component" value="Chromosome"/>
</dbReference>
<dbReference type="STRING" id="768706.Desor_2156"/>
<dbReference type="eggNOG" id="ENOG5032S18">
    <property type="taxonomic scope" value="Bacteria"/>
</dbReference>
<feature type="transmembrane region" description="Helical" evidence="1">
    <location>
        <begin position="81"/>
        <end position="99"/>
    </location>
</feature>
<evidence type="ECO:0000313" key="3">
    <source>
        <dbReference type="Proteomes" id="UP000006346"/>
    </source>
</evidence>
<protein>
    <submittedName>
        <fullName evidence="2">Uncharacterized protein</fullName>
    </submittedName>
</protein>
<keyword evidence="1" id="KW-0812">Transmembrane</keyword>
<dbReference type="AlphaFoldDB" id="G7W8Q0"/>
<keyword evidence="3" id="KW-1185">Reference proteome</keyword>
<evidence type="ECO:0000256" key="1">
    <source>
        <dbReference type="SAM" id="Phobius"/>
    </source>
</evidence>
<dbReference type="RefSeq" id="WP_014184575.1">
    <property type="nucleotide sequence ID" value="NC_016584.1"/>
</dbReference>
<gene>
    <name evidence="2" type="ordered locus">Desor_2156</name>
</gene>
<keyword evidence="1" id="KW-1133">Transmembrane helix</keyword>
<sequence length="105" mass="11457">MGKLLLSLLIGLVAGVIDIIPMLIQKLDKYSIISALIQWIVVGVVVSHIQIELESWLKGLVIAVLMGLPIIVLVMKNDAKSALPILMMCVILGSFVGFISDKYVR</sequence>
<feature type="transmembrane region" description="Helical" evidence="1">
    <location>
        <begin position="5"/>
        <end position="24"/>
    </location>
</feature>
<feature type="transmembrane region" description="Helical" evidence="1">
    <location>
        <begin position="56"/>
        <end position="75"/>
    </location>
</feature>
<proteinExistence type="predicted"/>
<dbReference type="OrthoDB" id="1047115at2"/>
<name>G7W8Q0_DESOD</name>
<feature type="transmembrane region" description="Helical" evidence="1">
    <location>
        <begin position="30"/>
        <end position="49"/>
    </location>
</feature>
<accession>G7W8Q0</accession>